<evidence type="ECO:0000256" key="2">
    <source>
        <dbReference type="ARBA" id="ARBA00023004"/>
    </source>
</evidence>
<keyword evidence="3" id="KW-0411">Iron-sulfur</keyword>
<dbReference type="GO" id="GO:0003824">
    <property type="term" value="F:catalytic activity"/>
    <property type="evidence" value="ECO:0007669"/>
    <property type="project" value="InterPro"/>
</dbReference>
<keyword evidence="2" id="KW-0408">Iron</keyword>
<dbReference type="Pfam" id="PF04055">
    <property type="entry name" value="Radical_SAM"/>
    <property type="match status" value="1"/>
</dbReference>
<protein>
    <submittedName>
        <fullName evidence="5">Radical SAM protein</fullName>
    </submittedName>
</protein>
<dbReference type="Gene3D" id="3.80.30.30">
    <property type="match status" value="1"/>
</dbReference>
<gene>
    <name evidence="5" type="ORF">FYJ33_08710</name>
</gene>
<keyword evidence="1" id="KW-0479">Metal-binding</keyword>
<dbReference type="GO" id="GO:0051536">
    <property type="term" value="F:iron-sulfur cluster binding"/>
    <property type="evidence" value="ECO:0007669"/>
    <property type="project" value="UniProtKB-KW"/>
</dbReference>
<keyword evidence="6" id="KW-1185">Reference proteome</keyword>
<name>A0A7X2T1C8_9CLOT</name>
<dbReference type="GO" id="GO:0046872">
    <property type="term" value="F:metal ion binding"/>
    <property type="evidence" value="ECO:0007669"/>
    <property type="project" value="UniProtKB-KW"/>
</dbReference>
<evidence type="ECO:0000313" key="6">
    <source>
        <dbReference type="Proteomes" id="UP000460287"/>
    </source>
</evidence>
<evidence type="ECO:0000256" key="1">
    <source>
        <dbReference type="ARBA" id="ARBA00022723"/>
    </source>
</evidence>
<reference evidence="5 6" key="1">
    <citation type="submission" date="2019-08" db="EMBL/GenBank/DDBJ databases">
        <title>In-depth cultivation of the pig gut microbiome towards novel bacterial diversity and tailored functional studies.</title>
        <authorList>
            <person name="Wylensek D."/>
            <person name="Hitch T.C.A."/>
            <person name="Clavel T."/>
        </authorList>
    </citation>
    <scope>NUCLEOTIDE SEQUENCE [LARGE SCALE GENOMIC DNA]</scope>
    <source>
        <strain evidence="5 6">WCA-383-APC-5B</strain>
    </source>
</reference>
<dbReference type="PANTHER" id="PTHR43432">
    <property type="entry name" value="SLR0285 PROTEIN"/>
    <property type="match status" value="1"/>
</dbReference>
<proteinExistence type="predicted"/>
<dbReference type="EMBL" id="VULX01000011">
    <property type="protein sequence ID" value="MSR91487.1"/>
    <property type="molecule type" value="Genomic_DNA"/>
</dbReference>
<feature type="domain" description="Radical SAM core" evidence="4">
    <location>
        <begin position="10"/>
        <end position="123"/>
    </location>
</feature>
<evidence type="ECO:0000313" key="5">
    <source>
        <dbReference type="EMBL" id="MSR91487.1"/>
    </source>
</evidence>
<dbReference type="InterPro" id="IPR040086">
    <property type="entry name" value="MJ0683-like"/>
</dbReference>
<dbReference type="PANTHER" id="PTHR43432:SF6">
    <property type="entry name" value="RADICAL SAM CORE DOMAIN-CONTAINING PROTEIN"/>
    <property type="match status" value="1"/>
</dbReference>
<dbReference type="SUPFAM" id="SSF102114">
    <property type="entry name" value="Radical SAM enzymes"/>
    <property type="match status" value="1"/>
</dbReference>
<accession>A0A7X2T1C8</accession>
<dbReference type="InterPro" id="IPR058240">
    <property type="entry name" value="rSAM_sf"/>
</dbReference>
<organism evidence="5 6">
    <name type="scientific">Inconstantimicrobium porci</name>
    <dbReference type="NCBI Taxonomy" id="2652291"/>
    <lineage>
        <taxon>Bacteria</taxon>
        <taxon>Bacillati</taxon>
        <taxon>Bacillota</taxon>
        <taxon>Clostridia</taxon>
        <taxon>Eubacteriales</taxon>
        <taxon>Clostridiaceae</taxon>
        <taxon>Inconstantimicrobium</taxon>
    </lineage>
</organism>
<sequence length="219" mass="26023">MSHLIHINKLKGKSVFLSSVTDCYNRFEEKYCITQSILKQLIEADCEITMSTKSSLILRDIDLLKKLKNFKAAMSINTLDEDFKNDMDNASSIKDRLNTLKTLHENGIYTVLFMSPIFPKVTDFKAIIEKSHDFIDEYWFENLNLRGSYKEKILSYIDEKYPQYSNVYSDIYLRKNKDYWLDLSIEIEQYCNQHNINHINYFYHEKLVKAKLARNHQTN</sequence>
<evidence type="ECO:0000259" key="4">
    <source>
        <dbReference type="Pfam" id="PF04055"/>
    </source>
</evidence>
<dbReference type="AlphaFoldDB" id="A0A7X2T1C8"/>
<dbReference type="Proteomes" id="UP000460287">
    <property type="component" value="Unassembled WGS sequence"/>
</dbReference>
<evidence type="ECO:0000256" key="3">
    <source>
        <dbReference type="ARBA" id="ARBA00023014"/>
    </source>
</evidence>
<comment type="caution">
    <text evidence="5">The sequence shown here is derived from an EMBL/GenBank/DDBJ whole genome shotgun (WGS) entry which is preliminary data.</text>
</comment>
<dbReference type="InterPro" id="IPR007197">
    <property type="entry name" value="rSAM"/>
</dbReference>